<dbReference type="EMBL" id="SHBJ01000002">
    <property type="protein sequence ID" value="RZO29166.1"/>
    <property type="molecule type" value="Genomic_DNA"/>
</dbReference>
<feature type="transmembrane region" description="Helical" evidence="1">
    <location>
        <begin position="33"/>
        <end position="50"/>
    </location>
</feature>
<sequence>MKIVTNLLISLTAFFIAISIAVATGIELVFNAVFLAFAIQWIAFIPAYVFQTEKFYDLTGSLTYLSVIWYSLVFSSNQFTNLNGANIVIVLLISLWAIRLGSFLFMRIHHDGEDKRFRSIKPSASQFFMTWTLQGLWVSLCSMCALTAISSTTGVVMNAFFYIGLALFILGFVVEVIADKQKSAFRANKENKDKFITSGLWAKSRHPNYFGEIVLWAGIAVMSFSSLQGLQYLTLISPIFTYLLLVYVSGVRMLEARGDIKWGDNPDYQDYKKKTPTLFFKLF</sequence>
<dbReference type="InterPro" id="IPR010721">
    <property type="entry name" value="UstE-like"/>
</dbReference>
<evidence type="ECO:0000313" key="3">
    <source>
        <dbReference type="Proteomes" id="UP000315283"/>
    </source>
</evidence>
<keyword evidence="1" id="KW-1133">Transmembrane helix</keyword>
<evidence type="ECO:0000256" key="1">
    <source>
        <dbReference type="SAM" id="Phobius"/>
    </source>
</evidence>
<feature type="transmembrane region" description="Helical" evidence="1">
    <location>
        <begin position="232"/>
        <end position="251"/>
    </location>
</feature>
<dbReference type="Gene3D" id="1.20.120.1630">
    <property type="match status" value="1"/>
</dbReference>
<feature type="transmembrane region" description="Helical" evidence="1">
    <location>
        <begin position="85"/>
        <end position="106"/>
    </location>
</feature>
<reference evidence="2 3" key="1">
    <citation type="submission" date="2019-02" db="EMBL/GenBank/DDBJ databases">
        <title>Prokaryotic population dynamics and viral predation in marine succession experiment using metagenomics: the confinement effect.</title>
        <authorList>
            <person name="Haro-Moreno J.M."/>
            <person name="Rodriguez-Valera F."/>
            <person name="Lopez-Perez M."/>
        </authorList>
    </citation>
    <scope>NUCLEOTIDE SEQUENCE [LARGE SCALE GENOMIC DNA]</scope>
    <source>
        <strain evidence="2">MED-G164</strain>
    </source>
</reference>
<feature type="transmembrane region" description="Helical" evidence="1">
    <location>
        <begin position="155"/>
        <end position="178"/>
    </location>
</feature>
<dbReference type="Pfam" id="PF06966">
    <property type="entry name" value="DUF1295"/>
    <property type="match status" value="1"/>
</dbReference>
<dbReference type="AlphaFoldDB" id="A0A520N6V0"/>
<feature type="transmembrane region" description="Helical" evidence="1">
    <location>
        <begin position="62"/>
        <end position="79"/>
    </location>
</feature>
<keyword evidence="1" id="KW-0812">Transmembrane</keyword>
<organism evidence="2 3">
    <name type="scientific">SAR86 cluster bacterium</name>
    <dbReference type="NCBI Taxonomy" id="2030880"/>
    <lineage>
        <taxon>Bacteria</taxon>
        <taxon>Pseudomonadati</taxon>
        <taxon>Pseudomonadota</taxon>
        <taxon>Gammaproteobacteria</taxon>
        <taxon>SAR86 cluster</taxon>
    </lineage>
</organism>
<proteinExistence type="predicted"/>
<comment type="caution">
    <text evidence="2">The sequence shown here is derived from an EMBL/GenBank/DDBJ whole genome shotgun (WGS) entry which is preliminary data.</text>
</comment>
<dbReference type="PANTHER" id="PTHR32251:SF17">
    <property type="entry name" value="STEROID 5-ALPHA REDUCTASE C-TERMINAL DOMAIN-CONTAINING PROTEIN"/>
    <property type="match status" value="1"/>
</dbReference>
<dbReference type="PANTHER" id="PTHR32251">
    <property type="entry name" value="3-OXO-5-ALPHA-STEROID 4-DEHYDROGENASE"/>
    <property type="match status" value="1"/>
</dbReference>
<evidence type="ECO:0000313" key="2">
    <source>
        <dbReference type="EMBL" id="RZO29166.1"/>
    </source>
</evidence>
<accession>A0A520N6V0</accession>
<name>A0A520N6V0_9GAMM</name>
<feature type="transmembrane region" description="Helical" evidence="1">
    <location>
        <begin position="127"/>
        <end position="149"/>
    </location>
</feature>
<dbReference type="PROSITE" id="PS50244">
    <property type="entry name" value="S5A_REDUCTASE"/>
    <property type="match status" value="1"/>
</dbReference>
<keyword evidence="1" id="KW-0472">Membrane</keyword>
<feature type="transmembrane region" description="Helical" evidence="1">
    <location>
        <begin position="209"/>
        <end position="226"/>
    </location>
</feature>
<dbReference type="Proteomes" id="UP000315283">
    <property type="component" value="Unassembled WGS sequence"/>
</dbReference>
<gene>
    <name evidence="2" type="ORF">EVA97_00355</name>
</gene>
<dbReference type="GO" id="GO:0016020">
    <property type="term" value="C:membrane"/>
    <property type="evidence" value="ECO:0007669"/>
    <property type="project" value="TreeGrafter"/>
</dbReference>
<protein>
    <submittedName>
        <fullName evidence="2">DUF1295 domain-containing protein</fullName>
    </submittedName>
</protein>